<dbReference type="InterPro" id="IPR050552">
    <property type="entry name" value="LacD_aldolase"/>
</dbReference>
<dbReference type="InterPro" id="IPR002915">
    <property type="entry name" value="DeoC/FbaB/LacD_aldolase"/>
</dbReference>
<dbReference type="InterPro" id="IPR013785">
    <property type="entry name" value="Aldolase_TIM"/>
</dbReference>
<dbReference type="UniPathway" id="UPA00704">
    <property type="reaction ID" value="UER00716"/>
</dbReference>
<evidence type="ECO:0000256" key="1">
    <source>
        <dbReference type="ARBA" id="ARBA00000567"/>
    </source>
</evidence>
<gene>
    <name evidence="6" type="primary">lacD</name>
    <name evidence="7" type="ORF">FC85_GL000158</name>
</gene>
<dbReference type="AlphaFoldDB" id="A0A0R1S8P6"/>
<name>A0A0R1S8P6_9LACO</name>
<dbReference type="InterPro" id="IPR005927">
    <property type="entry name" value="Tag_1.6-dipho_adolase"/>
</dbReference>
<reference evidence="7 8" key="1">
    <citation type="journal article" date="2015" name="Genome Announc.">
        <title>Expanding the biotechnology potential of lactobacilli through comparative genomics of 213 strains and associated genera.</title>
        <authorList>
            <person name="Sun Z."/>
            <person name="Harris H.M."/>
            <person name="McCann A."/>
            <person name="Guo C."/>
            <person name="Argimon S."/>
            <person name="Zhang W."/>
            <person name="Yang X."/>
            <person name="Jeffery I.B."/>
            <person name="Cooney J.C."/>
            <person name="Kagawa T.F."/>
            <person name="Liu W."/>
            <person name="Song Y."/>
            <person name="Salvetti E."/>
            <person name="Wrobel A."/>
            <person name="Rasinkangas P."/>
            <person name="Parkhill J."/>
            <person name="Rea M.C."/>
            <person name="O'Sullivan O."/>
            <person name="Ritari J."/>
            <person name="Douillard F.P."/>
            <person name="Paul Ross R."/>
            <person name="Yang R."/>
            <person name="Briner A.E."/>
            <person name="Felis G.E."/>
            <person name="de Vos W.M."/>
            <person name="Barrangou R."/>
            <person name="Klaenhammer T.R."/>
            <person name="Caufield P.W."/>
            <person name="Cui Y."/>
            <person name="Zhang H."/>
            <person name="O'Toole P.W."/>
        </authorList>
    </citation>
    <scope>NUCLEOTIDE SEQUENCE [LARGE SCALE GENOMIC DNA]</scope>
    <source>
        <strain evidence="7 8">DSM 14421</strain>
    </source>
</reference>
<proteinExistence type="inferred from homology"/>
<evidence type="ECO:0000256" key="3">
    <source>
        <dbReference type="ARBA" id="ARBA00008679"/>
    </source>
</evidence>
<dbReference type="GO" id="GO:0061595">
    <property type="term" value="F:6-deoxy-6-sulfofructose-1-phosphate aldolase activity"/>
    <property type="evidence" value="ECO:0007669"/>
    <property type="project" value="TreeGrafter"/>
</dbReference>
<comment type="pathway">
    <text evidence="2 6">Carbohydrate metabolism; D-tagatose 6-phosphate degradation; D-glyceraldehyde 3-phosphate and glycerone phosphate from D-tagatose 6-phosphate: step 2/2.</text>
</comment>
<dbReference type="GO" id="GO:0009024">
    <property type="term" value="F:tagatose-6-phosphate kinase activity"/>
    <property type="evidence" value="ECO:0007669"/>
    <property type="project" value="InterPro"/>
</dbReference>
<sequence length="351" mass="39119">MDIMSKKLLSKGKYARMLKLTTDDGIVDALALDQRGSLVKGMKTAAAKYGKLFSMDMVYNFKQTVSEILSPYSSAILLDDQMGFKGIEAKSVDTGLIMSYEKTGYDANEPGRLPSLIPDQSAQIMVQRGADALKVLLYFNPNDPDEINDQKKAFAQRYGIEGVAAETPTFLEIVTYDDRYDSSSLEFAKEKPELVLKSMREFTQDKYHIDVLKMEIPFNPKFVAGWNKDASDSAYTEAEAKDYLKQLSDEATRPFIFLSAGVPTNVFQRELKLAGDAGAKFNGVLSGRATWLEGVDIFARDGRDGLVDWLKHKGTRNVTELTQILSDNATPWFEAYGGKDNIQVVDISNIQ</sequence>
<dbReference type="EC" id="4.1.2.40" evidence="6"/>
<dbReference type="Gene3D" id="3.20.20.70">
    <property type="entry name" value="Aldolase class I"/>
    <property type="match status" value="1"/>
</dbReference>
<dbReference type="SMART" id="SM01133">
    <property type="entry name" value="DeoC"/>
    <property type="match status" value="1"/>
</dbReference>
<organism evidence="7 8">
    <name type="scientific">Lentilactobacillus diolivorans DSM 14421</name>
    <dbReference type="NCBI Taxonomy" id="1423739"/>
    <lineage>
        <taxon>Bacteria</taxon>
        <taxon>Bacillati</taxon>
        <taxon>Bacillota</taxon>
        <taxon>Bacilli</taxon>
        <taxon>Lactobacillales</taxon>
        <taxon>Lactobacillaceae</taxon>
        <taxon>Lentilactobacillus</taxon>
    </lineage>
</organism>
<evidence type="ECO:0000313" key="8">
    <source>
        <dbReference type="Proteomes" id="UP000052013"/>
    </source>
</evidence>
<dbReference type="GO" id="GO:2001059">
    <property type="term" value="P:D-tagatose 6-phosphate catabolic process"/>
    <property type="evidence" value="ECO:0007669"/>
    <property type="project" value="UniProtKB-UniRule"/>
</dbReference>
<dbReference type="GO" id="GO:0009025">
    <property type="term" value="F:tagatose-bisphosphate aldolase activity"/>
    <property type="evidence" value="ECO:0007669"/>
    <property type="project" value="UniProtKB-UniRule"/>
</dbReference>
<dbReference type="Proteomes" id="UP000052013">
    <property type="component" value="Unassembled WGS sequence"/>
</dbReference>
<dbReference type="GO" id="GO:1902777">
    <property type="term" value="P:6-sulfoquinovose(1-) catabolic process"/>
    <property type="evidence" value="ECO:0007669"/>
    <property type="project" value="TreeGrafter"/>
</dbReference>
<dbReference type="PATRIC" id="fig|1423739.3.peg.165"/>
<accession>A0A0R1S8P6</accession>
<dbReference type="NCBIfam" id="NF009498">
    <property type="entry name" value="PRK12858.1"/>
    <property type="match status" value="1"/>
</dbReference>
<dbReference type="Pfam" id="PF01791">
    <property type="entry name" value="DeoC"/>
    <property type="match status" value="1"/>
</dbReference>
<dbReference type="EMBL" id="AZEY01000068">
    <property type="protein sequence ID" value="KRL65335.1"/>
    <property type="molecule type" value="Genomic_DNA"/>
</dbReference>
<keyword evidence="5 6" id="KW-0456">Lyase</keyword>
<evidence type="ECO:0000256" key="5">
    <source>
        <dbReference type="ARBA" id="ARBA00023239"/>
    </source>
</evidence>
<evidence type="ECO:0000313" key="7">
    <source>
        <dbReference type="EMBL" id="KRL65335.1"/>
    </source>
</evidence>
<dbReference type="PANTHER" id="PTHR39340">
    <property type="entry name" value="SULFOFRUCTOSEPHOSPHATE ALDOLASE"/>
    <property type="match status" value="1"/>
</dbReference>
<evidence type="ECO:0000256" key="2">
    <source>
        <dbReference type="ARBA" id="ARBA00005191"/>
    </source>
</evidence>
<dbReference type="SUPFAM" id="SSF51569">
    <property type="entry name" value="Aldolase"/>
    <property type="match status" value="1"/>
</dbReference>
<evidence type="ECO:0000256" key="4">
    <source>
        <dbReference type="ARBA" id="ARBA00022736"/>
    </source>
</evidence>
<dbReference type="STRING" id="1423739.FC85_GL000158"/>
<comment type="caution">
    <text evidence="7">The sequence shown here is derived from an EMBL/GenBank/DDBJ whole genome shotgun (WGS) entry which is preliminary data.</text>
</comment>
<keyword evidence="4 6" id="KW-0423">Lactose metabolism</keyword>
<dbReference type="GO" id="GO:0019512">
    <property type="term" value="P:lactose catabolic process via tagatose-6-phosphate"/>
    <property type="evidence" value="ECO:0007669"/>
    <property type="project" value="InterPro"/>
</dbReference>
<dbReference type="PANTHER" id="PTHR39340:SF1">
    <property type="entry name" value="SULFOFRUCTOSEPHOSPHATE ALDOLASE"/>
    <property type="match status" value="1"/>
</dbReference>
<comment type="similarity">
    <text evidence="3 6">Belongs to the aldolase LacD family.</text>
</comment>
<dbReference type="HAMAP" id="MF_00734">
    <property type="entry name" value="LacD"/>
    <property type="match status" value="1"/>
</dbReference>
<comment type="catalytic activity">
    <reaction evidence="1 6">
        <text>D-tagatofuranose 1,6-bisphosphate = D-glyceraldehyde 3-phosphate + dihydroxyacetone phosphate</text>
        <dbReference type="Rhea" id="RHEA:22948"/>
        <dbReference type="ChEBI" id="CHEBI:57642"/>
        <dbReference type="ChEBI" id="CHEBI:58694"/>
        <dbReference type="ChEBI" id="CHEBI:59776"/>
        <dbReference type="EC" id="4.1.2.40"/>
    </reaction>
</comment>
<evidence type="ECO:0000256" key="6">
    <source>
        <dbReference type="HAMAP-Rule" id="MF_00734"/>
    </source>
</evidence>
<protein>
    <recommendedName>
        <fullName evidence="6">Tagatose 1,6-diphosphate aldolase</fullName>
        <ecNumber evidence="6">4.1.2.40</ecNumber>
    </recommendedName>
    <alternativeName>
        <fullName evidence="6">D-tagatose-1,6-bisphosphate aldolase</fullName>
    </alternativeName>
    <alternativeName>
        <fullName evidence="6">Tagatose-bisphosphate aldolase</fullName>
    </alternativeName>
</protein>